<accession>A0ABZ1YHQ9</accession>
<name>A0ABZ1YHQ9_9NOCA</name>
<dbReference type="EMBL" id="CP109441">
    <property type="protein sequence ID" value="WUV42762.1"/>
    <property type="molecule type" value="Genomic_DNA"/>
</dbReference>
<evidence type="ECO:0000313" key="2">
    <source>
        <dbReference type="Proteomes" id="UP001432062"/>
    </source>
</evidence>
<gene>
    <name evidence="1" type="ORF">OG563_26320</name>
</gene>
<evidence type="ECO:0000313" key="1">
    <source>
        <dbReference type="EMBL" id="WUV42762.1"/>
    </source>
</evidence>
<sequence>MTQTPRILGGYEIHGEVPRWRIGKSTRHPIDELLTYLDAVMVFGPAVAAVRWNAFTPETPDPDGCHQYRVEDPEFQFINGEKFFRYAEIESAWTGTGPRLGADGTLWHLIQLFSAALVDGDYTVAMLENFGVNVQVTATPGVISIESFDPDY</sequence>
<dbReference type="Proteomes" id="UP001432062">
    <property type="component" value="Chromosome"/>
</dbReference>
<keyword evidence="2" id="KW-1185">Reference proteome</keyword>
<proteinExistence type="predicted"/>
<protein>
    <submittedName>
        <fullName evidence="1">Uncharacterized protein</fullName>
    </submittedName>
</protein>
<dbReference type="RefSeq" id="WP_329405374.1">
    <property type="nucleotide sequence ID" value="NZ_CP109441.1"/>
</dbReference>
<organism evidence="1 2">
    <name type="scientific">Nocardia vinacea</name>
    <dbReference type="NCBI Taxonomy" id="96468"/>
    <lineage>
        <taxon>Bacteria</taxon>
        <taxon>Bacillati</taxon>
        <taxon>Actinomycetota</taxon>
        <taxon>Actinomycetes</taxon>
        <taxon>Mycobacteriales</taxon>
        <taxon>Nocardiaceae</taxon>
        <taxon>Nocardia</taxon>
    </lineage>
</organism>
<reference evidence="1" key="1">
    <citation type="submission" date="2022-10" db="EMBL/GenBank/DDBJ databases">
        <title>The complete genomes of actinobacterial strains from the NBC collection.</title>
        <authorList>
            <person name="Joergensen T.S."/>
            <person name="Alvarez Arevalo M."/>
            <person name="Sterndorff E.B."/>
            <person name="Faurdal D."/>
            <person name="Vuksanovic O."/>
            <person name="Mourched A.-S."/>
            <person name="Charusanti P."/>
            <person name="Shaw S."/>
            <person name="Blin K."/>
            <person name="Weber T."/>
        </authorList>
    </citation>
    <scope>NUCLEOTIDE SEQUENCE</scope>
    <source>
        <strain evidence="1">NBC_01482</strain>
    </source>
</reference>